<organism evidence="8 9">
    <name type="scientific">candidate division CSSED10-310 bacterium</name>
    <dbReference type="NCBI Taxonomy" id="2855610"/>
    <lineage>
        <taxon>Bacteria</taxon>
        <taxon>Bacteria division CSSED10-310</taxon>
    </lineage>
</organism>
<comment type="similarity">
    <text evidence="2 6">Belongs to the band 7/mec-2 family. HflK subfamily.</text>
</comment>
<evidence type="ECO:0000256" key="2">
    <source>
        <dbReference type="ARBA" id="ARBA00006971"/>
    </source>
</evidence>
<evidence type="ECO:0000256" key="6">
    <source>
        <dbReference type="RuleBase" id="RU364113"/>
    </source>
</evidence>
<dbReference type="InterPro" id="IPR036013">
    <property type="entry name" value="Band_7/SPFH_dom_sf"/>
</dbReference>
<dbReference type="SMART" id="SM00244">
    <property type="entry name" value="PHB"/>
    <property type="match status" value="1"/>
</dbReference>
<dbReference type="InterPro" id="IPR001107">
    <property type="entry name" value="Band_7"/>
</dbReference>
<evidence type="ECO:0000259" key="7">
    <source>
        <dbReference type="SMART" id="SM00244"/>
    </source>
</evidence>
<evidence type="ECO:0000256" key="5">
    <source>
        <dbReference type="ARBA" id="ARBA00023136"/>
    </source>
</evidence>
<dbReference type="GO" id="GO:0006508">
    <property type="term" value="P:proteolysis"/>
    <property type="evidence" value="ECO:0007669"/>
    <property type="project" value="UniProtKB-KW"/>
</dbReference>
<keyword evidence="3 6" id="KW-0812">Transmembrane</keyword>
<dbReference type="InterPro" id="IPR010201">
    <property type="entry name" value="HflK"/>
</dbReference>
<keyword evidence="8" id="KW-0645">Protease</keyword>
<evidence type="ECO:0000256" key="4">
    <source>
        <dbReference type="ARBA" id="ARBA00022989"/>
    </source>
</evidence>
<dbReference type="Proteomes" id="UP001594351">
    <property type="component" value="Unassembled WGS sequence"/>
</dbReference>
<comment type="function">
    <text evidence="6">HflC and HflK could encode or regulate a protease.</text>
</comment>
<keyword evidence="5 6" id="KW-0472">Membrane</keyword>
<feature type="transmembrane region" description="Helical" evidence="6">
    <location>
        <begin position="20"/>
        <end position="39"/>
    </location>
</feature>
<evidence type="ECO:0000256" key="1">
    <source>
        <dbReference type="ARBA" id="ARBA00004370"/>
    </source>
</evidence>
<accession>A0ABV6Z0N8</accession>
<comment type="caution">
    <text evidence="8">The sequence shown here is derived from an EMBL/GenBank/DDBJ whole genome shotgun (WGS) entry which is preliminary data.</text>
</comment>
<dbReference type="NCBIfam" id="TIGR01933">
    <property type="entry name" value="hflK"/>
    <property type="match status" value="1"/>
</dbReference>
<keyword evidence="8" id="KW-0378">Hydrolase</keyword>
<comment type="subunit">
    <text evidence="6">HflC and HflK may interact to form a multimeric complex.</text>
</comment>
<evidence type="ECO:0000313" key="8">
    <source>
        <dbReference type="EMBL" id="MFC1852012.1"/>
    </source>
</evidence>
<evidence type="ECO:0000313" key="9">
    <source>
        <dbReference type="Proteomes" id="UP001594351"/>
    </source>
</evidence>
<dbReference type="PANTHER" id="PTHR43327">
    <property type="entry name" value="STOMATIN-LIKE PROTEIN 2, MITOCHONDRIAL"/>
    <property type="match status" value="1"/>
</dbReference>
<sequence>MEESLQSELESSFKNTRKFLKFIGLGLVFLYLCSGIYSISSNEIGVLQRFGRVLDEDVRPGIHFALPWPIDKINRVPVKEVKRIFIDDFYEQGKNAELFYRFTGLSSNCQTGDNNIVTINCVLQYTIARPRDYLFNIDRIDIALRSMATNTLVHCLATLSVDEILTYGKKQIENNVKSYLQQQLDSLQSGINISFVELKDVRPPSIIQHYFDDVINAKIDKRKMISKAESYQNEKLPAANAQATRLLQQAKGYKNKTVAEAEGETKRFLAQLNEYKKNPQITKQRLYLEFINRIYPQLEKKIVVDAKTINLRLMQSDK</sequence>
<proteinExistence type="inferred from homology"/>
<keyword evidence="4 6" id="KW-1133">Transmembrane helix</keyword>
<name>A0ABV6Z0N8_UNCC1</name>
<feature type="domain" description="Band 7" evidence="7">
    <location>
        <begin position="34"/>
        <end position="215"/>
    </location>
</feature>
<dbReference type="PANTHER" id="PTHR43327:SF2">
    <property type="entry name" value="MODULATOR OF FTSH PROTEASE HFLK"/>
    <property type="match status" value="1"/>
</dbReference>
<gene>
    <name evidence="8" type="primary">hflK</name>
    <name evidence="8" type="ORF">ACFL27_17605</name>
</gene>
<keyword evidence="9" id="KW-1185">Reference proteome</keyword>
<dbReference type="Gene3D" id="3.30.479.30">
    <property type="entry name" value="Band 7 domain"/>
    <property type="match status" value="1"/>
</dbReference>
<protein>
    <recommendedName>
        <fullName evidence="6">Protein HflK</fullName>
    </recommendedName>
</protein>
<dbReference type="SUPFAM" id="SSF117892">
    <property type="entry name" value="Band 7/SPFH domain"/>
    <property type="match status" value="1"/>
</dbReference>
<dbReference type="InterPro" id="IPR050710">
    <property type="entry name" value="Band7/mec-2_domain"/>
</dbReference>
<comment type="subcellular location">
    <subcellularLocation>
        <location evidence="1 6">Membrane</location>
    </subcellularLocation>
</comment>
<dbReference type="GO" id="GO:0008233">
    <property type="term" value="F:peptidase activity"/>
    <property type="evidence" value="ECO:0007669"/>
    <property type="project" value="UniProtKB-KW"/>
</dbReference>
<dbReference type="Pfam" id="PF01145">
    <property type="entry name" value="Band_7"/>
    <property type="match status" value="1"/>
</dbReference>
<evidence type="ECO:0000256" key="3">
    <source>
        <dbReference type="ARBA" id="ARBA00022692"/>
    </source>
</evidence>
<reference evidence="8 9" key="1">
    <citation type="submission" date="2024-09" db="EMBL/GenBank/DDBJ databases">
        <title>Laminarin stimulates single cell rates of sulfate reduction while oxygen inhibits transcriptomic activity in coastal marine sediment.</title>
        <authorList>
            <person name="Lindsay M."/>
            <person name="Orcutt B."/>
            <person name="Emerson D."/>
            <person name="Stepanauskas R."/>
            <person name="D'Angelo T."/>
        </authorList>
    </citation>
    <scope>NUCLEOTIDE SEQUENCE [LARGE SCALE GENOMIC DNA]</scope>
    <source>
        <strain evidence="8">SAG AM-311-K15</strain>
    </source>
</reference>
<dbReference type="CDD" id="cd03404">
    <property type="entry name" value="SPFH_HflK"/>
    <property type="match status" value="1"/>
</dbReference>
<dbReference type="EMBL" id="JBHPBY010000253">
    <property type="protein sequence ID" value="MFC1852012.1"/>
    <property type="molecule type" value="Genomic_DNA"/>
</dbReference>